<accession>A0A2R8BT33</accession>
<feature type="chain" id="PRO_5015340201" evidence="1">
    <location>
        <begin position="21"/>
        <end position="85"/>
    </location>
</feature>
<organism evidence="2 3">
    <name type="scientific">Palleronia abyssalis</name>
    <dbReference type="NCBI Taxonomy" id="1501240"/>
    <lineage>
        <taxon>Bacteria</taxon>
        <taxon>Pseudomonadati</taxon>
        <taxon>Pseudomonadota</taxon>
        <taxon>Alphaproteobacteria</taxon>
        <taxon>Rhodobacterales</taxon>
        <taxon>Roseobacteraceae</taxon>
        <taxon>Palleronia</taxon>
    </lineage>
</organism>
<dbReference type="AlphaFoldDB" id="A0A2R8BT33"/>
<dbReference type="EMBL" id="ONZF01000002">
    <property type="protein sequence ID" value="SPJ23322.1"/>
    <property type="molecule type" value="Genomic_DNA"/>
</dbReference>
<keyword evidence="3" id="KW-1185">Reference proteome</keyword>
<keyword evidence="1" id="KW-0732">Signal</keyword>
<protein>
    <submittedName>
        <fullName evidence="2">Uncharacterized protein</fullName>
    </submittedName>
</protein>
<reference evidence="2 3" key="1">
    <citation type="submission" date="2018-03" db="EMBL/GenBank/DDBJ databases">
        <authorList>
            <person name="Keele B.F."/>
        </authorList>
    </citation>
    <scope>NUCLEOTIDE SEQUENCE [LARGE SCALE GENOMIC DNA]</scope>
    <source>
        <strain evidence="2 3">CECT 8504</strain>
    </source>
</reference>
<dbReference type="Proteomes" id="UP000244912">
    <property type="component" value="Unassembled WGS sequence"/>
</dbReference>
<dbReference type="OrthoDB" id="9988690at2"/>
<dbReference type="RefSeq" id="WP_108893170.1">
    <property type="nucleotide sequence ID" value="NZ_ONZF01000002.1"/>
</dbReference>
<evidence type="ECO:0000313" key="2">
    <source>
        <dbReference type="EMBL" id="SPJ23322.1"/>
    </source>
</evidence>
<proteinExistence type="predicted"/>
<name>A0A2R8BT33_9RHOB</name>
<evidence type="ECO:0000256" key="1">
    <source>
        <dbReference type="SAM" id="SignalP"/>
    </source>
</evidence>
<gene>
    <name evidence="2" type="ORF">PAA8504_01132</name>
</gene>
<evidence type="ECO:0000313" key="3">
    <source>
        <dbReference type="Proteomes" id="UP000244912"/>
    </source>
</evidence>
<feature type="signal peptide" evidence="1">
    <location>
        <begin position="1"/>
        <end position="20"/>
    </location>
</feature>
<sequence length="85" mass="9183">MKKIIALATVSLIAAPAAFAEAHMDESMTMMTQRLQNALADCNVEVTEEEMMNLSIADVSGIIIATNSDSQTDKCTTIEGFLQED</sequence>